<reference evidence="4" key="1">
    <citation type="submission" date="2023-10" db="EMBL/GenBank/DDBJ databases">
        <title>Genome assembly of Pristionchus species.</title>
        <authorList>
            <person name="Yoshida K."/>
            <person name="Sommer R.J."/>
        </authorList>
    </citation>
    <scope>NUCLEOTIDE SEQUENCE</scope>
    <source>
        <strain evidence="4">RS5133</strain>
    </source>
</reference>
<accession>A0AAV5WKD7</accession>
<feature type="transmembrane region" description="Helical" evidence="2">
    <location>
        <begin position="448"/>
        <end position="474"/>
    </location>
</feature>
<dbReference type="AlphaFoldDB" id="A0AAV5WKD7"/>
<dbReference type="EMBL" id="BTSY01000006">
    <property type="protein sequence ID" value="GMT32716.1"/>
    <property type="molecule type" value="Genomic_DNA"/>
</dbReference>
<evidence type="ECO:0000256" key="1">
    <source>
        <dbReference type="ARBA" id="ARBA00005585"/>
    </source>
</evidence>
<dbReference type="GO" id="GO:0030659">
    <property type="term" value="C:cytoplasmic vesicle membrane"/>
    <property type="evidence" value="ECO:0007669"/>
    <property type="project" value="TreeGrafter"/>
</dbReference>
<evidence type="ECO:0000256" key="2">
    <source>
        <dbReference type="SAM" id="Phobius"/>
    </source>
</evidence>
<dbReference type="PROSITE" id="PS50156">
    <property type="entry name" value="SSD"/>
    <property type="match status" value="1"/>
</dbReference>
<keyword evidence="2" id="KW-0812">Transmembrane</keyword>
<keyword evidence="2" id="KW-0472">Membrane</keyword>
<sequence length="933" mass="106866">EDFFIRFFYGYGLFLGRNPKWFLLVPLICTALCIPGLFMLRINLDLYRLFVPTDAPVRTEHERSQEFGRIPDGNLNAPPHLGDKVKREVFNNHFEYSLDQQLGLDFDPSLISANYTRVRREVKGAPISLPKGGPGMKSDILRFYVVQKDHENLLDTKYLGPLYRYTNDLMKVTNVFEGQTYTMEDFCLKGDGKNCDNNLNVWIKHADVLFKDGKIRKNPNLQLSYPVMYLFNRPKDIGNVIYGVNVTGINNEIEGARVLTLHWFISYKQTHHNDLAYIAWRDELMEFWHQKEAESDFVIIPHNDKAMDDEMMKIIECTVPFAFPATIMLMFFVVFSNWSSDKSKSKPMEMYLGVWAVILALIITFGLFFYFGAAFNPVTSTMPFLVLTVGVDDDFLMIAAWRELDRRLSVERRIALVMGDAGASITVTSFTNFFCFGLGYFLCSTPAVADFCLITAFGVVIDYIMQITFFAAVLTYSGRKELEGGLSSCCYKKTDVLEITDAETGDAAAIREEIKEAKRKISEDDATFDPTHHAKAEDIPFMHRFFRDTFVPFIIRSDVKIVSWILFGVYFVLAFYGCCLLKVDISPVKYIRDNSPIQTFVALADKYIWADNVMPSFHVMNPPDFRDPVTRAKFNAMVTRLEHTKYSIGRVSTNFWLWQYQQYLNDFPDIDYKTGFYKRSRLNEFFTQLDYNQYRPMIKILDNVTDGEPCISAFTFQTSFYGLDSWDKRQAELFHWRGILNEYPEYDMFLSGIFSPFLIDQRRTIAPSSMQTIGCALAMMAVTSIFILPDAQSVFLMTWCLLSISMGVCGGLALLGSDLDSVSMGCIVMAIGMAIDYSVHICYRYHRSEERRSADKVVDSLTSVAWPITQAVASTLFGLSSTAFVPAYLVRVFFQTVYLVSIIGLAHSLIWLPQLISAIDPCERVPLRKRIQA</sequence>
<dbReference type="InterPro" id="IPR053958">
    <property type="entry name" value="HMGCR/SNAP/NPC1-like_SSD"/>
</dbReference>
<dbReference type="GO" id="GO:0018996">
    <property type="term" value="P:molting cycle, collagen and cuticulin-based cuticle"/>
    <property type="evidence" value="ECO:0007669"/>
    <property type="project" value="TreeGrafter"/>
</dbReference>
<comment type="caution">
    <text evidence="4">The sequence shown here is derived from an EMBL/GenBank/DDBJ whole genome shotgun (WGS) entry which is preliminary data.</text>
</comment>
<feature type="transmembrane region" description="Helical" evidence="2">
    <location>
        <begin position="795"/>
        <end position="816"/>
    </location>
</feature>
<comment type="similarity">
    <text evidence="1">Belongs to the patched family.</text>
</comment>
<feature type="transmembrane region" description="Helical" evidence="2">
    <location>
        <begin position="822"/>
        <end position="843"/>
    </location>
</feature>
<evidence type="ECO:0000313" key="4">
    <source>
        <dbReference type="EMBL" id="GMT32716.1"/>
    </source>
</evidence>
<dbReference type="GO" id="GO:0006897">
    <property type="term" value="P:endocytosis"/>
    <property type="evidence" value="ECO:0007669"/>
    <property type="project" value="TreeGrafter"/>
</dbReference>
<dbReference type="Proteomes" id="UP001432322">
    <property type="component" value="Unassembled WGS sequence"/>
</dbReference>
<dbReference type="PANTHER" id="PTHR10796:SF185">
    <property type="entry name" value="SSD DOMAIN-CONTAINING PROTEIN"/>
    <property type="match status" value="1"/>
</dbReference>
<feature type="transmembrane region" description="Helical" evidence="2">
    <location>
        <begin position="21"/>
        <end position="40"/>
    </location>
</feature>
<dbReference type="Pfam" id="PF12349">
    <property type="entry name" value="Sterol-sensing"/>
    <property type="match status" value="1"/>
</dbReference>
<feature type="domain" description="SSD" evidence="3">
    <location>
        <begin position="318"/>
        <end position="476"/>
    </location>
</feature>
<feature type="transmembrane region" description="Helical" evidence="2">
    <location>
        <begin position="561"/>
        <end position="583"/>
    </location>
</feature>
<dbReference type="GO" id="GO:0005886">
    <property type="term" value="C:plasma membrane"/>
    <property type="evidence" value="ECO:0007669"/>
    <property type="project" value="TreeGrafter"/>
</dbReference>
<dbReference type="Gene3D" id="1.20.1640.10">
    <property type="entry name" value="Multidrug efflux transporter AcrB transmembrane domain"/>
    <property type="match status" value="2"/>
</dbReference>
<keyword evidence="5" id="KW-1185">Reference proteome</keyword>
<feature type="transmembrane region" description="Helical" evidence="2">
    <location>
        <begin position="321"/>
        <end position="338"/>
    </location>
</feature>
<gene>
    <name evidence="4" type="ORF">PFISCL1PPCAC_24013</name>
</gene>
<evidence type="ECO:0000313" key="5">
    <source>
        <dbReference type="Proteomes" id="UP001432322"/>
    </source>
</evidence>
<dbReference type="InterPro" id="IPR000731">
    <property type="entry name" value="SSD"/>
</dbReference>
<feature type="transmembrane region" description="Helical" evidence="2">
    <location>
        <begin position="770"/>
        <end position="788"/>
    </location>
</feature>
<feature type="transmembrane region" description="Helical" evidence="2">
    <location>
        <begin position="350"/>
        <end position="372"/>
    </location>
</feature>
<feature type="transmembrane region" description="Helical" evidence="2">
    <location>
        <begin position="864"/>
        <end position="890"/>
    </location>
</feature>
<evidence type="ECO:0000259" key="3">
    <source>
        <dbReference type="PROSITE" id="PS50156"/>
    </source>
</evidence>
<dbReference type="SUPFAM" id="SSF82866">
    <property type="entry name" value="Multidrug efflux transporter AcrB transmembrane domain"/>
    <property type="match status" value="2"/>
</dbReference>
<dbReference type="InterPro" id="IPR051697">
    <property type="entry name" value="Patched_domain-protein"/>
</dbReference>
<proteinExistence type="inferred from homology"/>
<dbReference type="PANTHER" id="PTHR10796">
    <property type="entry name" value="PATCHED-RELATED"/>
    <property type="match status" value="1"/>
</dbReference>
<feature type="transmembrane region" description="Helical" evidence="2">
    <location>
        <begin position="896"/>
        <end position="919"/>
    </location>
</feature>
<name>A0AAV5WKD7_9BILA</name>
<protein>
    <recommendedName>
        <fullName evidence="3">SSD domain-containing protein</fullName>
    </recommendedName>
</protein>
<keyword evidence="2" id="KW-1133">Transmembrane helix</keyword>
<feature type="transmembrane region" description="Helical" evidence="2">
    <location>
        <begin position="414"/>
        <end position="442"/>
    </location>
</feature>
<organism evidence="4 5">
    <name type="scientific">Pristionchus fissidentatus</name>
    <dbReference type="NCBI Taxonomy" id="1538716"/>
    <lineage>
        <taxon>Eukaryota</taxon>
        <taxon>Metazoa</taxon>
        <taxon>Ecdysozoa</taxon>
        <taxon>Nematoda</taxon>
        <taxon>Chromadorea</taxon>
        <taxon>Rhabditida</taxon>
        <taxon>Rhabditina</taxon>
        <taxon>Diplogasteromorpha</taxon>
        <taxon>Diplogasteroidea</taxon>
        <taxon>Neodiplogasteridae</taxon>
        <taxon>Pristionchus</taxon>
    </lineage>
</organism>
<feature type="non-terminal residue" evidence="4">
    <location>
        <position position="1"/>
    </location>
</feature>